<name>A0A7G9ZBC8_9EURY</name>
<reference evidence="1" key="1">
    <citation type="submission" date="2020-06" db="EMBL/GenBank/DDBJ databases">
        <title>Unique genomic features of the anaerobic methanotrophic archaea.</title>
        <authorList>
            <person name="Chadwick G.L."/>
            <person name="Skennerton C.T."/>
            <person name="Laso-Perez R."/>
            <person name="Leu A.O."/>
            <person name="Speth D.R."/>
            <person name="Yu H."/>
            <person name="Morgan-Lang C."/>
            <person name="Hatzenpichler R."/>
            <person name="Goudeau D."/>
            <person name="Malmstrom R."/>
            <person name="Brazelton W.J."/>
            <person name="Woyke T."/>
            <person name="Hallam S.J."/>
            <person name="Tyson G.W."/>
            <person name="Wegener G."/>
            <person name="Boetius A."/>
            <person name="Orphan V."/>
        </authorList>
    </citation>
    <scope>NUCLEOTIDE SEQUENCE</scope>
</reference>
<sequence>MNDYASSLKELGENRLGSVLCMGYGVKQRVCGSLSYCKNKGIYIVYISI</sequence>
<evidence type="ECO:0000313" key="1">
    <source>
        <dbReference type="EMBL" id="QNO57562.1"/>
    </source>
</evidence>
<dbReference type="EMBL" id="MT631692">
    <property type="protein sequence ID" value="QNO57562.1"/>
    <property type="molecule type" value="Genomic_DNA"/>
</dbReference>
<accession>A0A7G9ZBC8</accession>
<gene>
    <name evidence="1" type="ORF">KFNHKPCL_00010</name>
</gene>
<dbReference type="AlphaFoldDB" id="A0A7G9ZBC8"/>
<protein>
    <submittedName>
        <fullName evidence="1">Uncharacterized protein</fullName>
    </submittedName>
</protein>
<proteinExistence type="predicted"/>
<organism evidence="1">
    <name type="scientific">Candidatus Methanophaga sp. ANME-1 ERB7</name>
    <dbReference type="NCBI Taxonomy" id="2759913"/>
    <lineage>
        <taxon>Archaea</taxon>
        <taxon>Methanobacteriati</taxon>
        <taxon>Methanobacteriota</taxon>
        <taxon>Stenosarchaea group</taxon>
        <taxon>Methanomicrobia</taxon>
        <taxon>Candidatus Methanophagales</taxon>
        <taxon>Candidatus Methanophagaceae</taxon>
        <taxon>Candidatus Methanophaga</taxon>
    </lineage>
</organism>